<feature type="chain" id="PRO_5039194673" evidence="4">
    <location>
        <begin position="31"/>
        <end position="543"/>
    </location>
</feature>
<organism evidence="6 7">
    <name type="scientific">Candidatus Scatomorpha merdipullorum</name>
    <dbReference type="NCBI Taxonomy" id="2840927"/>
    <lineage>
        <taxon>Bacteria</taxon>
        <taxon>Bacillati</taxon>
        <taxon>Bacillota</taxon>
        <taxon>Clostridia</taxon>
        <taxon>Eubacteriales</taxon>
        <taxon>Candidatus Scatomorpha</taxon>
    </lineage>
</organism>
<dbReference type="PANTHER" id="PTHR30290">
    <property type="entry name" value="PERIPLASMIC BINDING COMPONENT OF ABC TRANSPORTER"/>
    <property type="match status" value="1"/>
</dbReference>
<dbReference type="GO" id="GO:0015833">
    <property type="term" value="P:peptide transport"/>
    <property type="evidence" value="ECO:0007669"/>
    <property type="project" value="TreeGrafter"/>
</dbReference>
<dbReference type="AlphaFoldDB" id="A0A9D1FCU9"/>
<evidence type="ECO:0000256" key="2">
    <source>
        <dbReference type="ARBA" id="ARBA00022448"/>
    </source>
</evidence>
<dbReference type="Gene3D" id="3.40.190.10">
    <property type="entry name" value="Periplasmic binding protein-like II"/>
    <property type="match status" value="1"/>
</dbReference>
<gene>
    <name evidence="6" type="ORF">IAC18_04220</name>
</gene>
<dbReference type="PROSITE" id="PS51257">
    <property type="entry name" value="PROKAR_LIPOPROTEIN"/>
    <property type="match status" value="1"/>
</dbReference>
<dbReference type="InterPro" id="IPR030678">
    <property type="entry name" value="Peptide/Ni-bd"/>
</dbReference>
<evidence type="ECO:0000256" key="1">
    <source>
        <dbReference type="ARBA" id="ARBA00005695"/>
    </source>
</evidence>
<dbReference type="PIRSF" id="PIRSF002741">
    <property type="entry name" value="MppA"/>
    <property type="match status" value="1"/>
</dbReference>
<evidence type="ECO:0000259" key="5">
    <source>
        <dbReference type="Pfam" id="PF00496"/>
    </source>
</evidence>
<accession>A0A9D1FCU9</accession>
<evidence type="ECO:0000256" key="4">
    <source>
        <dbReference type="SAM" id="SignalP"/>
    </source>
</evidence>
<dbReference type="CDD" id="cd00995">
    <property type="entry name" value="PBP2_NikA_DppA_OppA_like"/>
    <property type="match status" value="1"/>
</dbReference>
<dbReference type="Gene3D" id="3.10.105.10">
    <property type="entry name" value="Dipeptide-binding Protein, Domain 3"/>
    <property type="match status" value="1"/>
</dbReference>
<feature type="signal peptide" evidence="4">
    <location>
        <begin position="1"/>
        <end position="30"/>
    </location>
</feature>
<reference evidence="6" key="1">
    <citation type="submission" date="2020-10" db="EMBL/GenBank/DDBJ databases">
        <authorList>
            <person name="Gilroy R."/>
        </authorList>
    </citation>
    <scope>NUCLEOTIDE SEQUENCE</scope>
    <source>
        <strain evidence="6">ChiHjej10B9-9673</strain>
    </source>
</reference>
<dbReference type="EMBL" id="DVJK01000116">
    <property type="protein sequence ID" value="HIS66752.1"/>
    <property type="molecule type" value="Genomic_DNA"/>
</dbReference>
<keyword evidence="2" id="KW-0813">Transport</keyword>
<evidence type="ECO:0000313" key="6">
    <source>
        <dbReference type="EMBL" id="HIS66752.1"/>
    </source>
</evidence>
<sequence length="543" mass="59608">MSHSKAKKPIRALCLALALLTLSACGGSEAAPEESALLGMPGEELGIGEAADAVFSLNYNSQASLNPYATDDTDNLLISQLVYDNVFELDDDFNLTSRILEDWEVSANGAYWTFTVKEDIPMHDGSELTAYDVAYSISLARRTDRYSGRFQCMYGASASDERTFHISTTKAHRLIPYLLTVPVVKDGSASQTRPAGTGPYMYVEDADYIEAFPGYGSSVPVERIYMKEYTGAENIIAAFENSYIDLVVNDASGASNIGYGGNTETRWYNTLNMHYIGFNMESDMVSNPSVRYALSLAVDRQTAADSYMKDGATAAALPISPASPLYNGELASQLNYNLSLCAQVLEGAGVSDMDNDGRLEQLYASQLRDFELDLIVCSQSSGKGDVCNRFAEDMDSLGVTVNVRELSWSDYLSALHGDDLDGDGQPDVHFDMYYAEVKLGADFDLTALLTEEGSLNYGGITDSSYATYINDYLAADDLTRSSESYELLRYIAANAPIIPVCFERHEVITHRNVITGMNVTANNVFFNISDWTITFSDEDREEK</sequence>
<dbReference type="GO" id="GO:1904680">
    <property type="term" value="F:peptide transmembrane transporter activity"/>
    <property type="evidence" value="ECO:0007669"/>
    <property type="project" value="TreeGrafter"/>
</dbReference>
<comment type="similarity">
    <text evidence="1">Belongs to the bacterial solute-binding protein 5 family.</text>
</comment>
<dbReference type="GO" id="GO:0043190">
    <property type="term" value="C:ATP-binding cassette (ABC) transporter complex"/>
    <property type="evidence" value="ECO:0007669"/>
    <property type="project" value="InterPro"/>
</dbReference>
<evidence type="ECO:0000313" key="7">
    <source>
        <dbReference type="Proteomes" id="UP000824001"/>
    </source>
</evidence>
<comment type="caution">
    <text evidence="6">The sequence shown here is derived from an EMBL/GenBank/DDBJ whole genome shotgun (WGS) entry which is preliminary data.</text>
</comment>
<dbReference type="PANTHER" id="PTHR30290:SF9">
    <property type="entry name" value="OLIGOPEPTIDE-BINDING PROTEIN APPA"/>
    <property type="match status" value="1"/>
</dbReference>
<dbReference type="Pfam" id="PF00496">
    <property type="entry name" value="SBP_bac_5"/>
    <property type="match status" value="1"/>
</dbReference>
<reference evidence="6" key="2">
    <citation type="journal article" date="2021" name="PeerJ">
        <title>Extensive microbial diversity within the chicken gut microbiome revealed by metagenomics and culture.</title>
        <authorList>
            <person name="Gilroy R."/>
            <person name="Ravi A."/>
            <person name="Getino M."/>
            <person name="Pursley I."/>
            <person name="Horton D.L."/>
            <person name="Alikhan N.F."/>
            <person name="Baker D."/>
            <person name="Gharbi K."/>
            <person name="Hall N."/>
            <person name="Watson M."/>
            <person name="Adriaenssens E.M."/>
            <person name="Foster-Nyarko E."/>
            <person name="Jarju S."/>
            <person name="Secka A."/>
            <person name="Antonio M."/>
            <person name="Oren A."/>
            <person name="Chaudhuri R.R."/>
            <person name="La Ragione R."/>
            <person name="Hildebrand F."/>
            <person name="Pallen M.J."/>
        </authorList>
    </citation>
    <scope>NUCLEOTIDE SEQUENCE</scope>
    <source>
        <strain evidence="6">ChiHjej10B9-9673</strain>
    </source>
</reference>
<proteinExistence type="inferred from homology"/>
<dbReference type="InterPro" id="IPR039424">
    <property type="entry name" value="SBP_5"/>
</dbReference>
<keyword evidence="3 4" id="KW-0732">Signal</keyword>
<dbReference type="SUPFAM" id="SSF53850">
    <property type="entry name" value="Periplasmic binding protein-like II"/>
    <property type="match status" value="1"/>
</dbReference>
<dbReference type="InterPro" id="IPR000914">
    <property type="entry name" value="SBP_5_dom"/>
</dbReference>
<dbReference type="Proteomes" id="UP000824001">
    <property type="component" value="Unassembled WGS sequence"/>
</dbReference>
<dbReference type="GO" id="GO:0042597">
    <property type="term" value="C:periplasmic space"/>
    <property type="evidence" value="ECO:0007669"/>
    <property type="project" value="UniProtKB-ARBA"/>
</dbReference>
<name>A0A9D1FCU9_9FIRM</name>
<evidence type="ECO:0000256" key="3">
    <source>
        <dbReference type="ARBA" id="ARBA00022729"/>
    </source>
</evidence>
<protein>
    <submittedName>
        <fullName evidence="6">ABC transporter substrate-binding protein</fullName>
    </submittedName>
</protein>
<feature type="domain" description="Solute-binding protein family 5" evidence="5">
    <location>
        <begin position="97"/>
        <end position="421"/>
    </location>
</feature>